<dbReference type="GO" id="GO:0003824">
    <property type="term" value="F:catalytic activity"/>
    <property type="evidence" value="ECO:0007669"/>
    <property type="project" value="InterPro"/>
</dbReference>
<evidence type="ECO:0000313" key="3">
    <source>
        <dbReference type="Proteomes" id="UP000607653"/>
    </source>
</evidence>
<dbReference type="Pfam" id="PF03372">
    <property type="entry name" value="Exo_endo_phos"/>
    <property type="match status" value="1"/>
</dbReference>
<dbReference type="AlphaFoldDB" id="A0A822ZAI0"/>
<feature type="domain" description="Reverse transcriptase" evidence="1">
    <location>
        <begin position="308"/>
        <end position="534"/>
    </location>
</feature>
<dbReference type="SUPFAM" id="SSF56219">
    <property type="entry name" value="DNase I-like"/>
    <property type="match status" value="1"/>
</dbReference>
<sequence>MKLLSWNCQEMGSPRAVRHISNLLASTKPDIIFLSETKASEQKTRSLMFVLGWGLFHIVEANGLSGGLCLSWCSNINLQILSTSRNLIIARTDDPIGRGQWDLLCAYGFPNREDRSKLWDFINSDHASSTVPWALIGDLNSIMNDKEKEDYSENLVQAWNSSEGSFITKCSQSKSKLWLWYSSKLNFKAKIKDLTHRIEDLQCSPSSPWTIAEETKLRKELEEWYKREEIYWKQRAKCNWLNYGDRNTRYFHISATNRKCKNALNLEIQQTFFSMNTLKAPGPNGLHALFFQNGWNVVGEDFCHFIRTLFVEPSRIASINDTCIATIPKKGKVETASDFRPIGLSNITYKVMEKLIANHLKPLLQKIISPFQNAFLPGRQIIDNVVVAREFIHSMNRSNCREGFFLLKVDLSKAYDRVEWSFLTQCLNLLGFLESICKLIKACIVSNSMKILINGKPSYGFSPERGLRQGCPLSPYLSIIYLEVFSRMLSNALETGTLKGFRFDRSNVKINHFVDDLLLVGRAEIEEVQHLNVI</sequence>
<evidence type="ECO:0000259" key="1">
    <source>
        <dbReference type="PROSITE" id="PS50878"/>
    </source>
</evidence>
<dbReference type="PROSITE" id="PS50878">
    <property type="entry name" value="RT_POL"/>
    <property type="match status" value="1"/>
</dbReference>
<dbReference type="CDD" id="cd01650">
    <property type="entry name" value="RT_nLTR_like"/>
    <property type="match status" value="1"/>
</dbReference>
<keyword evidence="3" id="KW-1185">Reference proteome</keyword>
<dbReference type="InterPro" id="IPR000477">
    <property type="entry name" value="RT_dom"/>
</dbReference>
<dbReference type="Proteomes" id="UP000607653">
    <property type="component" value="Unassembled WGS sequence"/>
</dbReference>
<reference evidence="2 3" key="1">
    <citation type="journal article" date="2020" name="Mol. Biol. Evol.">
        <title>Distinct Expression and Methylation Patterns for Genes with Different Fates following a Single Whole-Genome Duplication in Flowering Plants.</title>
        <authorList>
            <person name="Shi T."/>
            <person name="Rahmani R.S."/>
            <person name="Gugger P.F."/>
            <person name="Wang M."/>
            <person name="Li H."/>
            <person name="Zhang Y."/>
            <person name="Li Z."/>
            <person name="Wang Q."/>
            <person name="Van de Peer Y."/>
            <person name="Marchal K."/>
            <person name="Chen J."/>
        </authorList>
    </citation>
    <scope>NUCLEOTIDE SEQUENCE [LARGE SCALE GENOMIC DNA]</scope>
    <source>
        <tissue evidence="2">Leaf</tissue>
    </source>
</reference>
<dbReference type="SUPFAM" id="SSF56672">
    <property type="entry name" value="DNA/RNA polymerases"/>
    <property type="match status" value="1"/>
</dbReference>
<dbReference type="Pfam" id="PF00078">
    <property type="entry name" value="RVT_1"/>
    <property type="match status" value="1"/>
</dbReference>
<comment type="caution">
    <text evidence="2">The sequence shown here is derived from an EMBL/GenBank/DDBJ whole genome shotgun (WGS) entry which is preliminary data.</text>
</comment>
<proteinExistence type="predicted"/>
<dbReference type="InterPro" id="IPR005135">
    <property type="entry name" value="Endo/exonuclease/phosphatase"/>
</dbReference>
<accession>A0A822ZAI0</accession>
<dbReference type="Gene3D" id="3.60.10.10">
    <property type="entry name" value="Endonuclease/exonuclease/phosphatase"/>
    <property type="match status" value="1"/>
</dbReference>
<organism evidence="2 3">
    <name type="scientific">Nelumbo nucifera</name>
    <name type="common">Sacred lotus</name>
    <dbReference type="NCBI Taxonomy" id="4432"/>
    <lineage>
        <taxon>Eukaryota</taxon>
        <taxon>Viridiplantae</taxon>
        <taxon>Streptophyta</taxon>
        <taxon>Embryophyta</taxon>
        <taxon>Tracheophyta</taxon>
        <taxon>Spermatophyta</taxon>
        <taxon>Magnoliopsida</taxon>
        <taxon>Proteales</taxon>
        <taxon>Nelumbonaceae</taxon>
        <taxon>Nelumbo</taxon>
    </lineage>
</organism>
<dbReference type="InterPro" id="IPR036691">
    <property type="entry name" value="Endo/exonu/phosph_ase_sf"/>
</dbReference>
<dbReference type="PANTHER" id="PTHR31635">
    <property type="entry name" value="REVERSE TRANSCRIPTASE DOMAIN-CONTAINING PROTEIN-RELATED"/>
    <property type="match status" value="1"/>
</dbReference>
<dbReference type="InterPro" id="IPR043502">
    <property type="entry name" value="DNA/RNA_pol_sf"/>
</dbReference>
<name>A0A822ZAI0_NELNU</name>
<dbReference type="PANTHER" id="PTHR31635:SF196">
    <property type="entry name" value="REVERSE TRANSCRIPTASE DOMAIN-CONTAINING PROTEIN-RELATED"/>
    <property type="match status" value="1"/>
</dbReference>
<gene>
    <name evidence="2" type="ORF">HUJ06_012850</name>
</gene>
<dbReference type="EMBL" id="DUZY01000005">
    <property type="protein sequence ID" value="DAD38528.1"/>
    <property type="molecule type" value="Genomic_DNA"/>
</dbReference>
<evidence type="ECO:0000313" key="2">
    <source>
        <dbReference type="EMBL" id="DAD38528.1"/>
    </source>
</evidence>
<protein>
    <recommendedName>
        <fullName evidence="1">Reverse transcriptase domain-containing protein</fullName>
    </recommendedName>
</protein>